<protein>
    <submittedName>
        <fullName evidence="1">Uncharacterized protein</fullName>
    </submittedName>
</protein>
<proteinExistence type="predicted"/>
<reference evidence="2" key="1">
    <citation type="journal article" date="2023" name="Nat. Plants">
        <title>Single-cell RNA sequencing provides a high-resolution roadmap for understanding the multicellular compartmentation of specialized metabolism.</title>
        <authorList>
            <person name="Sun S."/>
            <person name="Shen X."/>
            <person name="Li Y."/>
            <person name="Li Y."/>
            <person name="Wang S."/>
            <person name="Li R."/>
            <person name="Zhang H."/>
            <person name="Shen G."/>
            <person name="Guo B."/>
            <person name="Wei J."/>
            <person name="Xu J."/>
            <person name="St-Pierre B."/>
            <person name="Chen S."/>
            <person name="Sun C."/>
        </authorList>
    </citation>
    <scope>NUCLEOTIDE SEQUENCE [LARGE SCALE GENOMIC DNA]</scope>
</reference>
<keyword evidence="2" id="KW-1185">Reference proteome</keyword>
<name>A0ACC0CDU3_CATRO</name>
<dbReference type="EMBL" id="CM044701">
    <property type="protein sequence ID" value="KAI5683119.1"/>
    <property type="molecule type" value="Genomic_DNA"/>
</dbReference>
<comment type="caution">
    <text evidence="1">The sequence shown here is derived from an EMBL/GenBank/DDBJ whole genome shotgun (WGS) entry which is preliminary data.</text>
</comment>
<evidence type="ECO:0000313" key="2">
    <source>
        <dbReference type="Proteomes" id="UP001060085"/>
    </source>
</evidence>
<gene>
    <name evidence="1" type="ORF">M9H77_04347</name>
</gene>
<evidence type="ECO:0000313" key="1">
    <source>
        <dbReference type="EMBL" id="KAI5683119.1"/>
    </source>
</evidence>
<sequence>MYKPGTSDDLLLNRKSDLVDKPYSSETEIEQAPSLQFEAIKKTVQGLCCSIEQKLDNTSKNRQQTPATTAETNCSGSTAADNPLLMNNSVRLLQTYNNIFQYLNCLRLPIRNPPD</sequence>
<organism evidence="1 2">
    <name type="scientific">Catharanthus roseus</name>
    <name type="common">Madagascar periwinkle</name>
    <name type="synonym">Vinca rosea</name>
    <dbReference type="NCBI Taxonomy" id="4058"/>
    <lineage>
        <taxon>Eukaryota</taxon>
        <taxon>Viridiplantae</taxon>
        <taxon>Streptophyta</taxon>
        <taxon>Embryophyta</taxon>
        <taxon>Tracheophyta</taxon>
        <taxon>Spermatophyta</taxon>
        <taxon>Magnoliopsida</taxon>
        <taxon>eudicotyledons</taxon>
        <taxon>Gunneridae</taxon>
        <taxon>Pentapetalae</taxon>
        <taxon>asterids</taxon>
        <taxon>lamiids</taxon>
        <taxon>Gentianales</taxon>
        <taxon>Apocynaceae</taxon>
        <taxon>Rauvolfioideae</taxon>
        <taxon>Vinceae</taxon>
        <taxon>Catharanthinae</taxon>
        <taxon>Catharanthus</taxon>
    </lineage>
</organism>
<dbReference type="Proteomes" id="UP001060085">
    <property type="component" value="Linkage Group LG01"/>
</dbReference>
<accession>A0ACC0CDU3</accession>